<dbReference type="PROSITE" id="PS01031">
    <property type="entry name" value="SHSP"/>
    <property type="match status" value="1"/>
</dbReference>
<feature type="compositionally biased region" description="Basic and acidic residues" evidence="3">
    <location>
        <begin position="173"/>
        <end position="186"/>
    </location>
</feature>
<proteinExistence type="inferred from homology"/>
<sequence>MAFVYVYPPERYSTTSVSQTFPEAHWPLEHTRHKIGQAFHEFVHPYEVHIYSPHTDIRETAKNYYVDIEFPGLADKKDILLKWTSSRTLIVEARIKRPEINEEGVAQLEDSQTDTASKEPQQKDHLIHYLIRERGLGAFARAFSFNVDVQHDKFDATLKYGLLRLILAKPENEQNEPKEVPIKHEDSEEVDA</sequence>
<evidence type="ECO:0000256" key="1">
    <source>
        <dbReference type="PROSITE-ProRule" id="PRU00285"/>
    </source>
</evidence>
<dbReference type="AlphaFoldDB" id="A0A9P8RGL2"/>
<feature type="region of interest" description="Disordered" evidence="3">
    <location>
        <begin position="173"/>
        <end position="192"/>
    </location>
</feature>
<comment type="similarity">
    <text evidence="1 2">Belongs to the small heat shock protein (HSP20) family.</text>
</comment>
<feature type="domain" description="SHSP" evidence="4">
    <location>
        <begin position="45"/>
        <end position="185"/>
    </location>
</feature>
<gene>
    <name evidence="5" type="ORF">BKA67DRAFT_120803</name>
</gene>
<accession>A0A9P8RGL2</accession>
<evidence type="ECO:0000313" key="6">
    <source>
        <dbReference type="Proteomes" id="UP000758603"/>
    </source>
</evidence>
<dbReference type="InterPro" id="IPR008978">
    <property type="entry name" value="HSP20-like_chaperone"/>
</dbReference>
<dbReference type="Gene3D" id="2.60.40.790">
    <property type="match status" value="1"/>
</dbReference>
<dbReference type="InterPro" id="IPR002068">
    <property type="entry name" value="A-crystallin/Hsp20_dom"/>
</dbReference>
<organism evidence="5 6">
    <name type="scientific">Truncatella angustata</name>
    <dbReference type="NCBI Taxonomy" id="152316"/>
    <lineage>
        <taxon>Eukaryota</taxon>
        <taxon>Fungi</taxon>
        <taxon>Dikarya</taxon>
        <taxon>Ascomycota</taxon>
        <taxon>Pezizomycotina</taxon>
        <taxon>Sordariomycetes</taxon>
        <taxon>Xylariomycetidae</taxon>
        <taxon>Amphisphaeriales</taxon>
        <taxon>Sporocadaceae</taxon>
        <taxon>Truncatella</taxon>
    </lineage>
</organism>
<evidence type="ECO:0000313" key="5">
    <source>
        <dbReference type="EMBL" id="KAH6645638.1"/>
    </source>
</evidence>
<keyword evidence="6" id="KW-1185">Reference proteome</keyword>
<dbReference type="EMBL" id="JAGPXC010000011">
    <property type="protein sequence ID" value="KAH6645638.1"/>
    <property type="molecule type" value="Genomic_DNA"/>
</dbReference>
<dbReference type="SUPFAM" id="SSF49764">
    <property type="entry name" value="HSP20-like chaperones"/>
    <property type="match status" value="1"/>
</dbReference>
<feature type="region of interest" description="Disordered" evidence="3">
    <location>
        <begin position="102"/>
        <end position="122"/>
    </location>
</feature>
<evidence type="ECO:0000259" key="4">
    <source>
        <dbReference type="PROSITE" id="PS01031"/>
    </source>
</evidence>
<evidence type="ECO:0000256" key="3">
    <source>
        <dbReference type="SAM" id="MobiDB-lite"/>
    </source>
</evidence>
<comment type="caution">
    <text evidence="5">The sequence shown here is derived from an EMBL/GenBank/DDBJ whole genome shotgun (WGS) entry which is preliminary data.</text>
</comment>
<dbReference type="Pfam" id="PF00011">
    <property type="entry name" value="HSP20"/>
    <property type="match status" value="1"/>
</dbReference>
<name>A0A9P8RGL2_9PEZI</name>
<evidence type="ECO:0000256" key="2">
    <source>
        <dbReference type="RuleBase" id="RU003616"/>
    </source>
</evidence>
<reference evidence="5" key="1">
    <citation type="journal article" date="2021" name="Nat. Commun.">
        <title>Genetic determinants of endophytism in the Arabidopsis root mycobiome.</title>
        <authorList>
            <person name="Mesny F."/>
            <person name="Miyauchi S."/>
            <person name="Thiergart T."/>
            <person name="Pickel B."/>
            <person name="Atanasova L."/>
            <person name="Karlsson M."/>
            <person name="Huettel B."/>
            <person name="Barry K.W."/>
            <person name="Haridas S."/>
            <person name="Chen C."/>
            <person name="Bauer D."/>
            <person name="Andreopoulos W."/>
            <person name="Pangilinan J."/>
            <person name="LaButti K."/>
            <person name="Riley R."/>
            <person name="Lipzen A."/>
            <person name="Clum A."/>
            <person name="Drula E."/>
            <person name="Henrissat B."/>
            <person name="Kohler A."/>
            <person name="Grigoriev I.V."/>
            <person name="Martin F.M."/>
            <person name="Hacquard S."/>
        </authorList>
    </citation>
    <scope>NUCLEOTIDE SEQUENCE</scope>
    <source>
        <strain evidence="5">MPI-SDFR-AT-0073</strain>
    </source>
</reference>
<dbReference type="GeneID" id="70123838"/>
<dbReference type="Proteomes" id="UP000758603">
    <property type="component" value="Unassembled WGS sequence"/>
</dbReference>
<dbReference type="RefSeq" id="XP_045952152.1">
    <property type="nucleotide sequence ID" value="XM_046094945.1"/>
</dbReference>
<dbReference type="OrthoDB" id="5232586at2759"/>
<protein>
    <submittedName>
        <fullName evidence="5">HSP20-like chaperone</fullName>
    </submittedName>
</protein>